<dbReference type="InterPro" id="IPR003439">
    <property type="entry name" value="ABC_transporter-like_ATP-bd"/>
</dbReference>
<evidence type="ECO:0000256" key="1">
    <source>
        <dbReference type="ARBA" id="ARBA00005417"/>
    </source>
</evidence>
<dbReference type="Proteomes" id="UP001595583">
    <property type="component" value="Unassembled WGS sequence"/>
</dbReference>
<dbReference type="InterPro" id="IPR047641">
    <property type="entry name" value="ABC_transpr_MalK/UgpC-like"/>
</dbReference>
<gene>
    <name evidence="6" type="ORF">ACFOHJ_00825</name>
</gene>
<dbReference type="PANTHER" id="PTHR43875">
    <property type="entry name" value="MALTODEXTRIN IMPORT ATP-BINDING PROTEIN MSMX"/>
    <property type="match status" value="1"/>
</dbReference>
<evidence type="ECO:0000256" key="2">
    <source>
        <dbReference type="ARBA" id="ARBA00022448"/>
    </source>
</evidence>
<dbReference type="InterPro" id="IPR003593">
    <property type="entry name" value="AAA+_ATPase"/>
</dbReference>
<evidence type="ECO:0000259" key="5">
    <source>
        <dbReference type="PROSITE" id="PS50893"/>
    </source>
</evidence>
<comment type="similarity">
    <text evidence="1">Belongs to the ABC transporter superfamily.</text>
</comment>
<dbReference type="PANTHER" id="PTHR43875:SF1">
    <property type="entry name" value="OSMOPROTECTIVE COMPOUNDS UPTAKE ATP-BINDING PROTEIN GGTA"/>
    <property type="match status" value="1"/>
</dbReference>
<name>A0ABV7K602_9HYPH</name>
<sequence>MATAKSAAGTENDYIVEVTDLVIKYGSYTAVKGVSFKIRRGEFLTLLGPSGCGKTTILRSIAGLERPSSGEIKIDGTVVYSSVQGIDIPAEKRDMSMVFQSYAIWPHLTTFENAVYGLRVRKRPKEEVRRQGDWALGLVRMDQYAERRASALSGGQQQRVALARAVAFSPKVILFDEPLSNLDANLRVQMRSEIKELQTRLGVTSIYVTHDQEEALTMSDRIIVMSEGRVQQESTPEELYNFPGNSFVASFIGSANLIEGQVEEATRSGEHVDFVTKQGTRIRALDNRPAGSTGEALLALRGVYPQLEAGHGAKEGANRWACEVTEAIFSGDFIEYVIAAPWGPVVVRRPPTDRYPVNSPITMSVDPAHCVVIVR</sequence>
<dbReference type="Pfam" id="PF08402">
    <property type="entry name" value="TOBE_2"/>
    <property type="match status" value="1"/>
</dbReference>
<dbReference type="Gene3D" id="2.40.50.100">
    <property type="match status" value="1"/>
</dbReference>
<dbReference type="RefSeq" id="WP_378217515.1">
    <property type="nucleotide sequence ID" value="NZ_JBHRTK010000001.1"/>
</dbReference>
<dbReference type="Pfam" id="PF00005">
    <property type="entry name" value="ABC_tran"/>
    <property type="match status" value="1"/>
</dbReference>
<evidence type="ECO:0000313" key="7">
    <source>
        <dbReference type="Proteomes" id="UP001595583"/>
    </source>
</evidence>
<proteinExistence type="inferred from homology"/>
<evidence type="ECO:0000313" key="6">
    <source>
        <dbReference type="EMBL" id="MFC3204752.1"/>
    </source>
</evidence>
<comment type="caution">
    <text evidence="6">The sequence shown here is derived from an EMBL/GenBank/DDBJ whole genome shotgun (WGS) entry which is preliminary data.</text>
</comment>
<dbReference type="SMART" id="SM00382">
    <property type="entry name" value="AAA"/>
    <property type="match status" value="1"/>
</dbReference>
<dbReference type="InterPro" id="IPR027417">
    <property type="entry name" value="P-loop_NTPase"/>
</dbReference>
<dbReference type="SUPFAM" id="SSF52540">
    <property type="entry name" value="P-loop containing nucleoside triphosphate hydrolases"/>
    <property type="match status" value="1"/>
</dbReference>
<dbReference type="InterPro" id="IPR008995">
    <property type="entry name" value="Mo/tungstate-bd_C_term_dom"/>
</dbReference>
<organism evidence="6 7">
    <name type="scientific">Aquamicrobium soli</name>
    <dbReference type="NCBI Taxonomy" id="1811518"/>
    <lineage>
        <taxon>Bacteria</taxon>
        <taxon>Pseudomonadati</taxon>
        <taxon>Pseudomonadota</taxon>
        <taxon>Alphaproteobacteria</taxon>
        <taxon>Hyphomicrobiales</taxon>
        <taxon>Phyllobacteriaceae</taxon>
        <taxon>Aquamicrobium</taxon>
    </lineage>
</organism>
<dbReference type="SUPFAM" id="SSF50331">
    <property type="entry name" value="MOP-like"/>
    <property type="match status" value="1"/>
</dbReference>
<dbReference type="PROSITE" id="PS00211">
    <property type="entry name" value="ABC_TRANSPORTER_1"/>
    <property type="match status" value="1"/>
</dbReference>
<dbReference type="InterPro" id="IPR013611">
    <property type="entry name" value="Transp-assoc_OB_typ2"/>
</dbReference>
<dbReference type="EMBL" id="JBHRTK010000001">
    <property type="protein sequence ID" value="MFC3204752.1"/>
    <property type="molecule type" value="Genomic_DNA"/>
</dbReference>
<evidence type="ECO:0000256" key="4">
    <source>
        <dbReference type="ARBA" id="ARBA00022840"/>
    </source>
</evidence>
<evidence type="ECO:0000256" key="3">
    <source>
        <dbReference type="ARBA" id="ARBA00022741"/>
    </source>
</evidence>
<dbReference type="PROSITE" id="PS50893">
    <property type="entry name" value="ABC_TRANSPORTER_2"/>
    <property type="match status" value="1"/>
</dbReference>
<dbReference type="InterPro" id="IPR017871">
    <property type="entry name" value="ABC_transporter-like_CS"/>
</dbReference>
<dbReference type="Gene3D" id="3.40.50.300">
    <property type="entry name" value="P-loop containing nucleotide triphosphate hydrolases"/>
    <property type="match status" value="1"/>
</dbReference>
<accession>A0ABV7K602</accession>
<reference evidence="7" key="1">
    <citation type="journal article" date="2019" name="Int. J. Syst. Evol. Microbiol.">
        <title>The Global Catalogue of Microorganisms (GCM) 10K type strain sequencing project: providing services to taxonomists for standard genome sequencing and annotation.</title>
        <authorList>
            <consortium name="The Broad Institute Genomics Platform"/>
            <consortium name="The Broad Institute Genome Sequencing Center for Infectious Disease"/>
            <person name="Wu L."/>
            <person name="Ma J."/>
        </authorList>
    </citation>
    <scope>NUCLEOTIDE SEQUENCE [LARGE SCALE GENOMIC DNA]</scope>
    <source>
        <strain evidence="7">KCTC 52165</strain>
    </source>
</reference>
<keyword evidence="3" id="KW-0547">Nucleotide-binding</keyword>
<keyword evidence="4 6" id="KW-0067">ATP-binding</keyword>
<feature type="domain" description="ABC transporter" evidence="5">
    <location>
        <begin position="16"/>
        <end position="252"/>
    </location>
</feature>
<keyword evidence="2" id="KW-0813">Transport</keyword>
<protein>
    <submittedName>
        <fullName evidence="6">ABC transporter ATP-binding protein</fullName>
    </submittedName>
</protein>
<keyword evidence="7" id="KW-1185">Reference proteome</keyword>
<dbReference type="GO" id="GO:0005524">
    <property type="term" value="F:ATP binding"/>
    <property type="evidence" value="ECO:0007669"/>
    <property type="project" value="UniProtKB-KW"/>
</dbReference>